<dbReference type="EMBL" id="BDUF01000020">
    <property type="protein sequence ID" value="GAX89393.1"/>
    <property type="molecule type" value="Genomic_DNA"/>
</dbReference>
<dbReference type="AlphaFoldDB" id="A0A292YKV7"/>
<dbReference type="Proteomes" id="UP000217785">
    <property type="component" value="Unassembled WGS sequence"/>
</dbReference>
<evidence type="ECO:0000256" key="1">
    <source>
        <dbReference type="ARBA" id="ARBA00006068"/>
    </source>
</evidence>
<dbReference type="PANTHER" id="PTHR33392:SF6">
    <property type="entry name" value="POLYISOPRENYL-TEICHOIC ACID--PEPTIDOGLYCAN TEICHOIC ACID TRANSFERASE TAGU"/>
    <property type="match status" value="1"/>
</dbReference>
<sequence>MVARVNPRDKTVNLLSIPRDLRVHIPDIGYTKINHAHILGEMRGGNREGTKAALQAVSDFLGISVNYYVKTDFQGFKNFIDTIGGVDVELPESVELPDLNTTVPAGRQHLNGEMALEVVRERYSRPNGEFGRQADQAQVLKAVAQKLLQPESLPKLPGLLEQVRQDIVDTNFSDSDLLSLAWLFKGMTGKQVNYMQIPGRGETLFDPLAGDRLYYWIADPEAVTSVRQNFHKNNEFPEGTDSMPR</sequence>
<dbReference type="Pfam" id="PF03816">
    <property type="entry name" value="LytR_cpsA_psr"/>
    <property type="match status" value="1"/>
</dbReference>
<dbReference type="InterPro" id="IPR050922">
    <property type="entry name" value="LytR/CpsA/Psr_CW_biosynth"/>
</dbReference>
<organism evidence="3 4">
    <name type="scientific">Effusibacillus lacus</name>
    <dbReference type="NCBI Taxonomy" id="1348429"/>
    <lineage>
        <taxon>Bacteria</taxon>
        <taxon>Bacillati</taxon>
        <taxon>Bacillota</taxon>
        <taxon>Bacilli</taxon>
        <taxon>Bacillales</taxon>
        <taxon>Alicyclobacillaceae</taxon>
        <taxon>Effusibacillus</taxon>
    </lineage>
</organism>
<dbReference type="NCBIfam" id="TIGR00350">
    <property type="entry name" value="lytR_cpsA_psr"/>
    <property type="match status" value="1"/>
</dbReference>
<dbReference type="InterPro" id="IPR004474">
    <property type="entry name" value="LytR_CpsA_psr"/>
</dbReference>
<dbReference type="Gene3D" id="3.40.630.190">
    <property type="entry name" value="LCP protein"/>
    <property type="match status" value="1"/>
</dbReference>
<evidence type="ECO:0000313" key="4">
    <source>
        <dbReference type="Proteomes" id="UP000217785"/>
    </source>
</evidence>
<feature type="domain" description="Cell envelope-related transcriptional attenuator" evidence="2">
    <location>
        <begin position="1"/>
        <end position="147"/>
    </location>
</feature>
<name>A0A292YKV7_9BACL</name>
<comment type="caution">
    <text evidence="3">The sequence shown here is derived from an EMBL/GenBank/DDBJ whole genome shotgun (WGS) entry which is preliminary data.</text>
</comment>
<dbReference type="PANTHER" id="PTHR33392">
    <property type="entry name" value="POLYISOPRENYL-TEICHOIC ACID--PEPTIDOGLYCAN TEICHOIC ACID TRANSFERASE TAGU"/>
    <property type="match status" value="1"/>
</dbReference>
<accession>A0A292YKV7</accession>
<reference evidence="4" key="1">
    <citation type="submission" date="2017-07" db="EMBL/GenBank/DDBJ databases">
        <title>Draft genome sequence of Effusibacillus lacus strain skLN1.</title>
        <authorList>
            <person name="Watanabe M."/>
            <person name="Kojima H."/>
            <person name="Fukui M."/>
        </authorList>
    </citation>
    <scope>NUCLEOTIDE SEQUENCE [LARGE SCALE GENOMIC DNA]</scope>
    <source>
        <strain evidence="4">skLN1</strain>
    </source>
</reference>
<keyword evidence="4" id="KW-1185">Reference proteome</keyword>
<evidence type="ECO:0000313" key="3">
    <source>
        <dbReference type="EMBL" id="GAX89393.1"/>
    </source>
</evidence>
<gene>
    <name evidence="3" type="ORF">EFBL_1011</name>
</gene>
<comment type="similarity">
    <text evidence="1">Belongs to the LytR/CpsA/Psr (LCP) family.</text>
</comment>
<protein>
    <recommendedName>
        <fullName evidence="2">Cell envelope-related transcriptional attenuator domain-containing protein</fullName>
    </recommendedName>
</protein>
<evidence type="ECO:0000259" key="2">
    <source>
        <dbReference type="Pfam" id="PF03816"/>
    </source>
</evidence>
<proteinExistence type="inferred from homology"/>